<evidence type="ECO:0000313" key="2">
    <source>
        <dbReference type="EMBL" id="AGA26023.1"/>
    </source>
</evidence>
<name>L0DB07_SINAD</name>
<dbReference type="KEGG" id="saci:Sinac_1645"/>
<proteinExistence type="predicted"/>
<dbReference type="STRING" id="886293.Sinac_1645"/>
<dbReference type="AlphaFoldDB" id="L0DB07"/>
<reference evidence="2 3" key="1">
    <citation type="submission" date="2012-02" db="EMBL/GenBank/DDBJ databases">
        <title>Complete sequence of chromosome of Singulisphaera acidiphila DSM 18658.</title>
        <authorList>
            <consortium name="US DOE Joint Genome Institute (JGI-PGF)"/>
            <person name="Lucas S."/>
            <person name="Copeland A."/>
            <person name="Lapidus A."/>
            <person name="Glavina del Rio T."/>
            <person name="Dalin E."/>
            <person name="Tice H."/>
            <person name="Bruce D."/>
            <person name="Goodwin L."/>
            <person name="Pitluck S."/>
            <person name="Peters L."/>
            <person name="Ovchinnikova G."/>
            <person name="Chertkov O."/>
            <person name="Kyrpides N."/>
            <person name="Mavromatis K."/>
            <person name="Ivanova N."/>
            <person name="Brettin T."/>
            <person name="Detter J.C."/>
            <person name="Han C."/>
            <person name="Larimer F."/>
            <person name="Land M."/>
            <person name="Hauser L."/>
            <person name="Markowitz V."/>
            <person name="Cheng J.-F."/>
            <person name="Hugenholtz P."/>
            <person name="Woyke T."/>
            <person name="Wu D."/>
            <person name="Tindall B."/>
            <person name="Pomrenke H."/>
            <person name="Brambilla E."/>
            <person name="Klenk H.-P."/>
            <person name="Eisen J.A."/>
        </authorList>
    </citation>
    <scope>NUCLEOTIDE SEQUENCE [LARGE SCALE GENOMIC DNA]</scope>
    <source>
        <strain evidence="3">ATCC BAA-1392 / DSM 18658 / VKM B-2454 / MOB10</strain>
    </source>
</reference>
<evidence type="ECO:0000313" key="3">
    <source>
        <dbReference type="Proteomes" id="UP000010798"/>
    </source>
</evidence>
<accession>L0DB07</accession>
<feature type="region of interest" description="Disordered" evidence="1">
    <location>
        <begin position="60"/>
        <end position="85"/>
    </location>
</feature>
<keyword evidence="3" id="KW-1185">Reference proteome</keyword>
<organism evidence="2 3">
    <name type="scientific">Singulisphaera acidiphila (strain ATCC BAA-1392 / DSM 18658 / VKM B-2454 / MOB10)</name>
    <dbReference type="NCBI Taxonomy" id="886293"/>
    <lineage>
        <taxon>Bacteria</taxon>
        <taxon>Pseudomonadati</taxon>
        <taxon>Planctomycetota</taxon>
        <taxon>Planctomycetia</taxon>
        <taxon>Isosphaerales</taxon>
        <taxon>Isosphaeraceae</taxon>
        <taxon>Singulisphaera</taxon>
    </lineage>
</organism>
<dbReference type="EMBL" id="CP003364">
    <property type="protein sequence ID" value="AGA26023.1"/>
    <property type="molecule type" value="Genomic_DNA"/>
</dbReference>
<dbReference type="Proteomes" id="UP000010798">
    <property type="component" value="Chromosome"/>
</dbReference>
<evidence type="ECO:0000256" key="1">
    <source>
        <dbReference type="SAM" id="MobiDB-lite"/>
    </source>
</evidence>
<gene>
    <name evidence="2" type="ordered locus">Sinac_1645</name>
</gene>
<protein>
    <submittedName>
        <fullName evidence="2">Uncharacterized protein</fullName>
    </submittedName>
</protein>
<dbReference type="HOGENOM" id="CLU_1874040_0_0_0"/>
<sequence length="136" mass="15439">MLRLETGKTVTAEVVKVLNADRRTVDLKEDVGGKFSRIIQDIPYHPNACSSWFWPHEVESNQQPTLPKTEPTRPQIRRTRPPKMDENLPVWGFTCSCIDLGHNDSSDRVCFERPDGGWVSIDKMCSKCKGSGHVKD</sequence>